<evidence type="ECO:0000256" key="2">
    <source>
        <dbReference type="ARBA" id="ARBA00022801"/>
    </source>
</evidence>
<dbReference type="InterPro" id="IPR050563">
    <property type="entry name" value="4-hydroxybenzoyl-CoA_TE"/>
</dbReference>
<dbReference type="PATRIC" id="fig|56193.3.peg.1066"/>
<dbReference type="STRING" id="56193.YP76_05165"/>
<dbReference type="CDD" id="cd00586">
    <property type="entry name" value="4HBT"/>
    <property type="match status" value="1"/>
</dbReference>
<accession>A0A0M3AUW9</accession>
<keyword evidence="2" id="KW-0378">Hydrolase</keyword>
<dbReference type="EMBL" id="LBIC01000001">
    <property type="protein sequence ID" value="KKW94012.1"/>
    <property type="molecule type" value="Genomic_DNA"/>
</dbReference>
<dbReference type="GO" id="GO:0047617">
    <property type="term" value="F:fatty acyl-CoA hydrolase activity"/>
    <property type="evidence" value="ECO:0007669"/>
    <property type="project" value="TreeGrafter"/>
</dbReference>
<reference evidence="3 4" key="1">
    <citation type="submission" date="2015-04" db="EMBL/GenBank/DDBJ databases">
        <title>Genome sequence of aromatic hydrocarbons-degrading Sphingobium chungbukense DJ77.</title>
        <authorList>
            <person name="Kim Y.-C."/>
            <person name="Chae J.-C."/>
        </authorList>
    </citation>
    <scope>NUCLEOTIDE SEQUENCE [LARGE SCALE GENOMIC DNA]</scope>
    <source>
        <strain evidence="3 4">DJ77</strain>
    </source>
</reference>
<evidence type="ECO:0000256" key="1">
    <source>
        <dbReference type="ARBA" id="ARBA00005953"/>
    </source>
</evidence>
<dbReference type="Pfam" id="PF13279">
    <property type="entry name" value="4HBT_2"/>
    <property type="match status" value="1"/>
</dbReference>
<comment type="similarity">
    <text evidence="1">Belongs to the 4-hydroxybenzoyl-CoA thioesterase family.</text>
</comment>
<dbReference type="PANTHER" id="PTHR31793:SF27">
    <property type="entry name" value="NOVEL THIOESTERASE SUPERFAMILY DOMAIN AND SAPOSIN A-TYPE DOMAIN CONTAINING PROTEIN (0610012H03RIK)"/>
    <property type="match status" value="1"/>
</dbReference>
<dbReference type="InterPro" id="IPR029069">
    <property type="entry name" value="HotDog_dom_sf"/>
</dbReference>
<evidence type="ECO:0000313" key="4">
    <source>
        <dbReference type="Proteomes" id="UP000033874"/>
    </source>
</evidence>
<evidence type="ECO:0000313" key="3">
    <source>
        <dbReference type="EMBL" id="KKW94012.1"/>
    </source>
</evidence>
<gene>
    <name evidence="3" type="ORF">YP76_05165</name>
</gene>
<comment type="caution">
    <text evidence="3">The sequence shown here is derived from an EMBL/GenBank/DDBJ whole genome shotgun (WGS) entry which is preliminary data.</text>
</comment>
<organism evidence="3 4">
    <name type="scientific">Sphingobium chungbukense</name>
    <dbReference type="NCBI Taxonomy" id="56193"/>
    <lineage>
        <taxon>Bacteria</taxon>
        <taxon>Pseudomonadati</taxon>
        <taxon>Pseudomonadota</taxon>
        <taxon>Alphaproteobacteria</taxon>
        <taxon>Sphingomonadales</taxon>
        <taxon>Sphingomonadaceae</taxon>
        <taxon>Sphingobium</taxon>
    </lineage>
</organism>
<sequence length="137" mass="15419">MPSTYTRTFTAGPEHIDMLGHVNNAVWVQWMEQVATEHWTQDADPAHVDAYVWVVTRHEIDYRGNVRQGETVSVRTWIAEAPRGARFDRHMEFTGPDGKVKVAAKSTWAIIDKETGRILRVPTEVSAPFLNNGSSGT</sequence>
<name>A0A0M3AUW9_9SPHN</name>
<dbReference type="RefSeq" id="WP_046762446.1">
    <property type="nucleotide sequence ID" value="NZ_LBIC01000001.1"/>
</dbReference>
<dbReference type="AlphaFoldDB" id="A0A0M3AUW9"/>
<keyword evidence="4" id="KW-1185">Reference proteome</keyword>
<proteinExistence type="inferred from homology"/>
<dbReference type="SUPFAM" id="SSF54637">
    <property type="entry name" value="Thioesterase/thiol ester dehydrase-isomerase"/>
    <property type="match status" value="1"/>
</dbReference>
<dbReference type="Proteomes" id="UP000033874">
    <property type="component" value="Unassembled WGS sequence"/>
</dbReference>
<dbReference type="PANTHER" id="PTHR31793">
    <property type="entry name" value="4-HYDROXYBENZOYL-COA THIOESTERASE FAMILY MEMBER"/>
    <property type="match status" value="1"/>
</dbReference>
<dbReference type="Gene3D" id="3.10.129.10">
    <property type="entry name" value="Hotdog Thioesterase"/>
    <property type="match status" value="1"/>
</dbReference>
<protein>
    <submittedName>
        <fullName evidence="3">Thioesterase</fullName>
    </submittedName>
</protein>